<organism evidence="1 2">
    <name type="scientific">Plectus sambesii</name>
    <dbReference type="NCBI Taxonomy" id="2011161"/>
    <lineage>
        <taxon>Eukaryota</taxon>
        <taxon>Metazoa</taxon>
        <taxon>Ecdysozoa</taxon>
        <taxon>Nematoda</taxon>
        <taxon>Chromadorea</taxon>
        <taxon>Plectida</taxon>
        <taxon>Plectina</taxon>
        <taxon>Plectoidea</taxon>
        <taxon>Plectidae</taxon>
        <taxon>Plectus</taxon>
    </lineage>
</organism>
<name>A0A914UVN3_9BILA</name>
<sequence>MPPGFMFTQGRPGQPAADITATRCSAPCGSMWTRRAAGAPRLPATNRAAARGAPLKLIYFARAPAPIPIRRAPRNIRRRFDSAVPLIRPFTVRLDCFLDCSAANPHNHHSFRLSKLLLQYQLALC</sequence>
<evidence type="ECO:0000313" key="2">
    <source>
        <dbReference type="WBParaSite" id="PSAMB.scaffold12size138133.g169.t1"/>
    </source>
</evidence>
<reference evidence="2" key="1">
    <citation type="submission" date="2022-11" db="UniProtKB">
        <authorList>
            <consortium name="WormBaseParasite"/>
        </authorList>
    </citation>
    <scope>IDENTIFICATION</scope>
</reference>
<proteinExistence type="predicted"/>
<keyword evidence="1" id="KW-1185">Reference proteome</keyword>
<dbReference type="Proteomes" id="UP000887566">
    <property type="component" value="Unplaced"/>
</dbReference>
<accession>A0A914UVN3</accession>
<dbReference type="AlphaFoldDB" id="A0A914UVN3"/>
<protein>
    <submittedName>
        <fullName evidence="2">Uncharacterized protein</fullName>
    </submittedName>
</protein>
<evidence type="ECO:0000313" key="1">
    <source>
        <dbReference type="Proteomes" id="UP000887566"/>
    </source>
</evidence>
<dbReference type="WBParaSite" id="PSAMB.scaffold12size138133.g169.t1">
    <property type="protein sequence ID" value="PSAMB.scaffold12size138133.g169.t1"/>
    <property type="gene ID" value="PSAMB.scaffold12size138133.g169"/>
</dbReference>